<dbReference type="AlphaFoldDB" id="A0A6M3LVZ8"/>
<evidence type="ECO:0000313" key="1">
    <source>
        <dbReference type="EMBL" id="QJA97764.1"/>
    </source>
</evidence>
<gene>
    <name evidence="1" type="ORF">MM415B05975_0004</name>
</gene>
<organism evidence="1">
    <name type="scientific">viral metagenome</name>
    <dbReference type="NCBI Taxonomy" id="1070528"/>
    <lineage>
        <taxon>unclassified sequences</taxon>
        <taxon>metagenomes</taxon>
        <taxon>organismal metagenomes</taxon>
    </lineage>
</organism>
<proteinExistence type="predicted"/>
<reference evidence="1" key="1">
    <citation type="submission" date="2020-03" db="EMBL/GenBank/DDBJ databases">
        <title>The deep terrestrial virosphere.</title>
        <authorList>
            <person name="Holmfeldt K."/>
            <person name="Nilsson E."/>
            <person name="Simone D."/>
            <person name="Lopez-Fernandez M."/>
            <person name="Wu X."/>
            <person name="de Brujin I."/>
            <person name="Lundin D."/>
            <person name="Andersson A."/>
            <person name="Bertilsson S."/>
            <person name="Dopson M."/>
        </authorList>
    </citation>
    <scope>NUCLEOTIDE SEQUENCE</scope>
    <source>
        <strain evidence="1">MM415B05975</strain>
    </source>
</reference>
<protein>
    <submittedName>
        <fullName evidence="1">Uncharacterized protein</fullName>
    </submittedName>
</protein>
<name>A0A6M3LVZ8_9ZZZZ</name>
<sequence>MTITQTIRRVKPVIEDHFTIGLRRCDHLNQKKIETMVSKHDETLRRKYLTETKK</sequence>
<dbReference type="EMBL" id="MT143523">
    <property type="protein sequence ID" value="QJA97764.1"/>
    <property type="molecule type" value="Genomic_DNA"/>
</dbReference>
<accession>A0A6M3LVZ8</accession>